<keyword evidence="1" id="KW-0732">Signal</keyword>
<evidence type="ECO:0000313" key="3">
    <source>
        <dbReference type="EMBL" id="AZP12393.1"/>
    </source>
</evidence>
<reference evidence="3 4" key="1">
    <citation type="journal article" date="2011" name="Int. J. Syst. Evol. Microbiol.">
        <title>Description of Undibacterium oligocarboniphilum sp. nov., isolated from purified water, and Undibacterium pigrum strain CCUG 49012 as the type strain of Undibacterium parvum sp. nov., and emended descriptions of the genus Undibacterium and the species Undibacterium pigrum.</title>
        <authorList>
            <person name="Eder W."/>
            <person name="Wanner G."/>
            <person name="Ludwig W."/>
            <person name="Busse H.J."/>
            <person name="Ziemke-Kageler F."/>
            <person name="Lang E."/>
        </authorList>
    </citation>
    <scope>NUCLEOTIDE SEQUENCE [LARGE SCALE GENOMIC DNA]</scope>
    <source>
        <strain evidence="3 4">DSM 23061</strain>
    </source>
</reference>
<protein>
    <submittedName>
        <fullName evidence="3">PEP-CTERM sorting domain-containing protein</fullName>
    </submittedName>
</protein>
<feature type="signal peptide" evidence="1">
    <location>
        <begin position="1"/>
        <end position="24"/>
    </location>
</feature>
<keyword evidence="4" id="KW-1185">Reference proteome</keyword>
<dbReference type="OrthoDB" id="8753759at2"/>
<dbReference type="AlphaFoldDB" id="A0A3Q9BR29"/>
<evidence type="ECO:0000259" key="2">
    <source>
        <dbReference type="Pfam" id="PF07589"/>
    </source>
</evidence>
<feature type="domain" description="Ice-binding protein C-terminal" evidence="2">
    <location>
        <begin position="212"/>
        <end position="235"/>
    </location>
</feature>
<name>A0A3Q9BR29_9BURK</name>
<feature type="chain" id="PRO_5018641907" evidence="1">
    <location>
        <begin position="25"/>
        <end position="238"/>
    </location>
</feature>
<dbReference type="KEGG" id="upv:EJN92_10495"/>
<dbReference type="NCBIfam" id="NF038120">
    <property type="entry name" value="PEP_CTERM_QFxxD"/>
    <property type="match status" value="1"/>
</dbReference>
<proteinExistence type="predicted"/>
<gene>
    <name evidence="3" type="ORF">EJN92_10495</name>
</gene>
<organism evidence="3 4">
    <name type="scientific">Undibacterium parvum</name>
    <dbReference type="NCBI Taxonomy" id="401471"/>
    <lineage>
        <taxon>Bacteria</taxon>
        <taxon>Pseudomonadati</taxon>
        <taxon>Pseudomonadota</taxon>
        <taxon>Betaproteobacteria</taxon>
        <taxon>Burkholderiales</taxon>
        <taxon>Oxalobacteraceae</taxon>
        <taxon>Undibacterium</taxon>
    </lineage>
</organism>
<dbReference type="Proteomes" id="UP000275663">
    <property type="component" value="Chromosome"/>
</dbReference>
<dbReference type="InterPro" id="IPR013424">
    <property type="entry name" value="Ice-binding_C"/>
</dbReference>
<accession>A0A3Q9BR29</accession>
<dbReference type="Pfam" id="PF07589">
    <property type="entry name" value="PEP-CTERM"/>
    <property type="match status" value="1"/>
</dbReference>
<dbReference type="NCBIfam" id="TIGR02595">
    <property type="entry name" value="PEP_CTERM"/>
    <property type="match status" value="1"/>
</dbReference>
<evidence type="ECO:0000313" key="4">
    <source>
        <dbReference type="Proteomes" id="UP000275663"/>
    </source>
</evidence>
<evidence type="ECO:0000256" key="1">
    <source>
        <dbReference type="SAM" id="SignalP"/>
    </source>
</evidence>
<dbReference type="RefSeq" id="WP_126127774.1">
    <property type="nucleotide sequence ID" value="NZ_CP034464.1"/>
</dbReference>
<dbReference type="EMBL" id="CP034464">
    <property type="protein sequence ID" value="AZP12393.1"/>
    <property type="molecule type" value="Genomic_DNA"/>
</dbReference>
<sequence length="238" mass="25688">MKQLLKTSIAAVALTCLSVGVAHASMFTTVDFETQQDGPFVFHGDHKNAGQFWTESYGVGRTDGDLIGAFIDGSNQGDICADGLRCPQNNQSNYYGTLNDGYVYLGREDNQRFQLKSLLASTIGVGDTLPASSFIRVKGYQGANAIETDILLSGLSNGEYNFTTLTLNDSFAGIYFDYVRFLGFSCTNANYSGCTNGNSKVNFALDNILTATVPEPSSWLLMGLGMLGIAGLRRRNTV</sequence>